<keyword evidence="6" id="KW-0479">Metal-binding</keyword>
<reference evidence="11" key="1">
    <citation type="submission" date="2020-10" db="EMBL/GenBank/DDBJ databases">
        <title>Phylogeny of dyella-like bacteria.</title>
        <authorList>
            <person name="Fu J."/>
        </authorList>
    </citation>
    <scope>NUCLEOTIDE SEQUENCE</scope>
    <source>
        <strain evidence="11">DHOC52</strain>
    </source>
</reference>
<dbReference type="Pfam" id="PF02367">
    <property type="entry name" value="TsaE"/>
    <property type="match status" value="1"/>
</dbReference>
<proteinExistence type="inferred from homology"/>
<evidence type="ECO:0000256" key="3">
    <source>
        <dbReference type="ARBA" id="ARBA00019010"/>
    </source>
</evidence>
<comment type="similarity">
    <text evidence="2">Belongs to the TsaE family.</text>
</comment>
<dbReference type="RefSeq" id="WP_204682116.1">
    <property type="nucleotide sequence ID" value="NZ_BSNR01000020.1"/>
</dbReference>
<keyword evidence="8" id="KW-0067">ATP-binding</keyword>
<evidence type="ECO:0000256" key="6">
    <source>
        <dbReference type="ARBA" id="ARBA00022723"/>
    </source>
</evidence>
<keyword evidence="7" id="KW-0547">Nucleotide-binding</keyword>
<evidence type="ECO:0000313" key="12">
    <source>
        <dbReference type="Proteomes" id="UP001430149"/>
    </source>
</evidence>
<evidence type="ECO:0000256" key="4">
    <source>
        <dbReference type="ARBA" id="ARBA00022490"/>
    </source>
</evidence>
<accession>A0ABS2K471</accession>
<dbReference type="SUPFAM" id="SSF52540">
    <property type="entry name" value="P-loop containing nucleoside triphosphate hydrolases"/>
    <property type="match status" value="1"/>
</dbReference>
<evidence type="ECO:0000256" key="10">
    <source>
        <dbReference type="ARBA" id="ARBA00032441"/>
    </source>
</evidence>
<evidence type="ECO:0000256" key="1">
    <source>
        <dbReference type="ARBA" id="ARBA00004496"/>
    </source>
</evidence>
<gene>
    <name evidence="11" type="primary">tsaE</name>
    <name evidence="11" type="ORF">ISP19_11355</name>
</gene>
<dbReference type="PANTHER" id="PTHR33540:SF2">
    <property type="entry name" value="TRNA THREONYLCARBAMOYLADENOSINE BIOSYNTHESIS PROTEIN TSAE"/>
    <property type="match status" value="1"/>
</dbReference>
<evidence type="ECO:0000256" key="7">
    <source>
        <dbReference type="ARBA" id="ARBA00022741"/>
    </source>
</evidence>
<dbReference type="NCBIfam" id="TIGR00150">
    <property type="entry name" value="T6A_YjeE"/>
    <property type="match status" value="1"/>
</dbReference>
<dbReference type="Gene3D" id="3.40.50.300">
    <property type="entry name" value="P-loop containing nucleotide triphosphate hydrolases"/>
    <property type="match status" value="1"/>
</dbReference>
<name>A0ABS2K471_9GAMM</name>
<comment type="subcellular location">
    <subcellularLocation>
        <location evidence="1">Cytoplasm</location>
    </subcellularLocation>
</comment>
<dbReference type="Proteomes" id="UP001430149">
    <property type="component" value="Unassembled WGS sequence"/>
</dbReference>
<keyword evidence="4" id="KW-0963">Cytoplasm</keyword>
<organism evidence="11 12">
    <name type="scientific">Dyella flava</name>
    <dbReference type="NCBI Taxonomy" id="1920170"/>
    <lineage>
        <taxon>Bacteria</taxon>
        <taxon>Pseudomonadati</taxon>
        <taxon>Pseudomonadota</taxon>
        <taxon>Gammaproteobacteria</taxon>
        <taxon>Lysobacterales</taxon>
        <taxon>Rhodanobacteraceae</taxon>
        <taxon>Dyella</taxon>
    </lineage>
</organism>
<comment type="caution">
    <text evidence="11">The sequence shown here is derived from an EMBL/GenBank/DDBJ whole genome shotgun (WGS) entry which is preliminary data.</text>
</comment>
<evidence type="ECO:0000256" key="2">
    <source>
        <dbReference type="ARBA" id="ARBA00007599"/>
    </source>
</evidence>
<evidence type="ECO:0000313" key="11">
    <source>
        <dbReference type="EMBL" id="MBM7125964.1"/>
    </source>
</evidence>
<dbReference type="InterPro" id="IPR003442">
    <property type="entry name" value="T6A_TsaE"/>
</dbReference>
<sequence length="152" mass="16724">MTEQHWELADEAATRALGIRFAEVLDSGLVVYLHGELGAGKTSFARALLTALGVGERIKSPTYSLVEGYQAKGRPAWHLDLYRIADPGELEWLGLDALSDPAAVVLVEWPERGRGALPAPDLELDLSYSGLGRQAWLRPLSVRGEHLLRRLQ</sequence>
<evidence type="ECO:0000256" key="9">
    <source>
        <dbReference type="ARBA" id="ARBA00022842"/>
    </source>
</evidence>
<evidence type="ECO:0000256" key="8">
    <source>
        <dbReference type="ARBA" id="ARBA00022840"/>
    </source>
</evidence>
<keyword evidence="9" id="KW-0460">Magnesium</keyword>
<dbReference type="EMBL" id="JADIKE010000035">
    <property type="protein sequence ID" value="MBM7125964.1"/>
    <property type="molecule type" value="Genomic_DNA"/>
</dbReference>
<protein>
    <recommendedName>
        <fullName evidence="3">tRNA threonylcarbamoyladenosine biosynthesis protein TsaE</fullName>
    </recommendedName>
    <alternativeName>
        <fullName evidence="10">t(6)A37 threonylcarbamoyladenosine biosynthesis protein TsaE</fullName>
    </alternativeName>
</protein>
<keyword evidence="12" id="KW-1185">Reference proteome</keyword>
<dbReference type="PANTHER" id="PTHR33540">
    <property type="entry name" value="TRNA THREONYLCARBAMOYLADENOSINE BIOSYNTHESIS PROTEIN TSAE"/>
    <property type="match status" value="1"/>
</dbReference>
<evidence type="ECO:0000256" key="5">
    <source>
        <dbReference type="ARBA" id="ARBA00022694"/>
    </source>
</evidence>
<keyword evidence="5" id="KW-0819">tRNA processing</keyword>
<dbReference type="InterPro" id="IPR027417">
    <property type="entry name" value="P-loop_NTPase"/>
</dbReference>